<evidence type="ECO:0000313" key="2">
    <source>
        <dbReference type="Proteomes" id="UP000887013"/>
    </source>
</evidence>
<reference evidence="1" key="1">
    <citation type="submission" date="2020-08" db="EMBL/GenBank/DDBJ databases">
        <title>Multicomponent nature underlies the extraordinary mechanical properties of spider dragline silk.</title>
        <authorList>
            <person name="Kono N."/>
            <person name="Nakamura H."/>
            <person name="Mori M."/>
            <person name="Yoshida Y."/>
            <person name="Ohtoshi R."/>
            <person name="Malay A.D."/>
            <person name="Moran D.A.P."/>
            <person name="Tomita M."/>
            <person name="Numata K."/>
            <person name="Arakawa K."/>
        </authorList>
    </citation>
    <scope>NUCLEOTIDE SEQUENCE</scope>
</reference>
<comment type="caution">
    <text evidence="1">The sequence shown here is derived from an EMBL/GenBank/DDBJ whole genome shotgun (WGS) entry which is preliminary data.</text>
</comment>
<dbReference type="EMBL" id="BMAW01115883">
    <property type="protein sequence ID" value="GFT68103.1"/>
    <property type="molecule type" value="Genomic_DNA"/>
</dbReference>
<name>A0A8X6PFP4_NEPPI</name>
<accession>A0A8X6PFP4</accession>
<evidence type="ECO:0000313" key="1">
    <source>
        <dbReference type="EMBL" id="GFT68103.1"/>
    </source>
</evidence>
<organism evidence="1 2">
    <name type="scientific">Nephila pilipes</name>
    <name type="common">Giant wood spider</name>
    <name type="synonym">Nephila maculata</name>
    <dbReference type="NCBI Taxonomy" id="299642"/>
    <lineage>
        <taxon>Eukaryota</taxon>
        <taxon>Metazoa</taxon>
        <taxon>Ecdysozoa</taxon>
        <taxon>Arthropoda</taxon>
        <taxon>Chelicerata</taxon>
        <taxon>Arachnida</taxon>
        <taxon>Araneae</taxon>
        <taxon>Araneomorphae</taxon>
        <taxon>Entelegynae</taxon>
        <taxon>Araneoidea</taxon>
        <taxon>Nephilidae</taxon>
        <taxon>Nephila</taxon>
    </lineage>
</organism>
<dbReference type="AlphaFoldDB" id="A0A8X6PFP4"/>
<sequence>MHLLEDGHFEPATYSPKPTLAMDMAQQPFTDSFPSLPGGYLPFLPSYKHTSTHAGSVPRFSLDLVGSIKHFKDTEIISPIEGC</sequence>
<proteinExistence type="predicted"/>
<dbReference type="Proteomes" id="UP000887013">
    <property type="component" value="Unassembled WGS sequence"/>
</dbReference>
<gene>
    <name evidence="1" type="ORF">NPIL_408021</name>
</gene>
<keyword evidence="2" id="KW-1185">Reference proteome</keyword>
<protein>
    <submittedName>
        <fullName evidence="1">Uncharacterized protein</fullName>
    </submittedName>
</protein>